<evidence type="ECO:0000313" key="2">
    <source>
        <dbReference type="EMBL" id="WAQ70318.1"/>
    </source>
</evidence>
<geneLocation type="mitochondrion" evidence="2"/>
<feature type="transmembrane region" description="Helical" evidence="1">
    <location>
        <begin position="6"/>
        <end position="25"/>
    </location>
</feature>
<reference evidence="2" key="1">
    <citation type="submission" date="2022-07" db="EMBL/GenBank/DDBJ databases">
        <authorList>
            <person name="Liu H."/>
            <person name="Ye W."/>
        </authorList>
    </citation>
    <scope>NUCLEOTIDE SEQUENCE</scope>
</reference>
<accession>A0A9E9JMP7</accession>
<sequence>MPFYWVNSVFMIFFILVTLVFFYFYKNVEDMMVFDKNGEVSGNYSFMW</sequence>
<protein>
    <submittedName>
        <fullName evidence="2">ATP synthase F0 subunit 8</fullName>
    </submittedName>
</protein>
<dbReference type="EMBL" id="ON951647">
    <property type="protein sequence ID" value="WAQ70318.1"/>
    <property type="molecule type" value="Genomic_DNA"/>
</dbReference>
<dbReference type="RefSeq" id="YP_010610996.1">
    <property type="nucleotide sequence ID" value="NC_070013.1"/>
</dbReference>
<keyword evidence="1" id="KW-0472">Membrane</keyword>
<name>A0A9E9JMP7_9ARAC</name>
<gene>
    <name evidence="2" type="primary">ATP8</name>
</gene>
<proteinExistence type="predicted"/>
<keyword evidence="1" id="KW-1133">Transmembrane helix</keyword>
<dbReference type="AlphaFoldDB" id="A0A9E9JMP7"/>
<organism evidence="2">
    <name type="scientific">Lycosa grahami</name>
    <dbReference type="NCBI Taxonomy" id="3013956"/>
    <lineage>
        <taxon>Eukaryota</taxon>
        <taxon>Metazoa</taxon>
        <taxon>Ecdysozoa</taxon>
        <taxon>Arthropoda</taxon>
        <taxon>Chelicerata</taxon>
        <taxon>Arachnida</taxon>
        <taxon>Araneae</taxon>
        <taxon>Araneomorphae</taxon>
        <taxon>Entelegynae</taxon>
        <taxon>Lycosoidea</taxon>
        <taxon>Lycosidae</taxon>
        <taxon>Lycosa</taxon>
    </lineage>
</organism>
<evidence type="ECO:0000256" key="1">
    <source>
        <dbReference type="SAM" id="Phobius"/>
    </source>
</evidence>
<keyword evidence="1" id="KW-0812">Transmembrane</keyword>
<dbReference type="CTD" id="4509"/>
<keyword evidence="2" id="KW-0496">Mitochondrion</keyword>
<dbReference type="GeneID" id="77652422"/>